<keyword evidence="3" id="KW-0539">Nucleus</keyword>
<dbReference type="GO" id="GO:0016593">
    <property type="term" value="C:Cdc73/Paf1 complex"/>
    <property type="evidence" value="ECO:0007669"/>
    <property type="project" value="InterPro"/>
</dbReference>
<dbReference type="STRING" id="984485.A0A1E4RGZ6"/>
<feature type="non-terminal residue" evidence="5">
    <location>
        <position position="1"/>
    </location>
</feature>
<feature type="region of interest" description="Disordered" evidence="4">
    <location>
        <begin position="391"/>
        <end position="428"/>
    </location>
</feature>
<dbReference type="GO" id="GO:0003682">
    <property type="term" value="F:chromatin binding"/>
    <property type="evidence" value="ECO:0007669"/>
    <property type="project" value="TreeGrafter"/>
</dbReference>
<evidence type="ECO:0000256" key="4">
    <source>
        <dbReference type="SAM" id="MobiDB-lite"/>
    </source>
</evidence>
<evidence type="ECO:0000313" key="5">
    <source>
        <dbReference type="EMBL" id="ODV66491.1"/>
    </source>
</evidence>
<dbReference type="AlphaFoldDB" id="A0A1E4RGZ6"/>
<reference evidence="6" key="1">
    <citation type="submission" date="2016-05" db="EMBL/GenBank/DDBJ databases">
        <title>Comparative genomics of biotechnologically important yeasts.</title>
        <authorList>
            <consortium name="DOE Joint Genome Institute"/>
            <person name="Riley R."/>
            <person name="Haridas S."/>
            <person name="Wolfe K.H."/>
            <person name="Lopes M.R."/>
            <person name="Hittinger C.T."/>
            <person name="Goker M."/>
            <person name="Salamov A."/>
            <person name="Wisecaver J."/>
            <person name="Long T.M."/>
            <person name="Aerts A.L."/>
            <person name="Barry K."/>
            <person name="Choi C."/>
            <person name="Clum A."/>
            <person name="Coughlan A.Y."/>
            <person name="Deshpande S."/>
            <person name="Douglass A.P."/>
            <person name="Hanson S.J."/>
            <person name="Klenk H.-P."/>
            <person name="Labutti K."/>
            <person name="Lapidus A."/>
            <person name="Lindquist E."/>
            <person name="Lipzen A."/>
            <person name="Meier-Kolthoff J.P."/>
            <person name="Ohm R.A."/>
            <person name="Otillar R.P."/>
            <person name="Pangilinan J."/>
            <person name="Peng Y."/>
            <person name="Rokas A."/>
            <person name="Rosa C.A."/>
            <person name="Scheuner C."/>
            <person name="Sibirny A.A."/>
            <person name="Slot J.C."/>
            <person name="Stielow J.B."/>
            <person name="Sun H."/>
            <person name="Kurtzman C.P."/>
            <person name="Blackwell M."/>
            <person name="Grigoriev I.V."/>
            <person name="Jeffries T.W."/>
        </authorList>
    </citation>
    <scope>NUCLEOTIDE SEQUENCE [LARGE SCALE GENOMIC DNA]</scope>
    <source>
        <strain evidence="6">NRRL Y-1933</strain>
    </source>
</reference>
<evidence type="ECO:0000313" key="6">
    <source>
        <dbReference type="Proteomes" id="UP000095085"/>
    </source>
</evidence>
<dbReference type="InterPro" id="IPR007133">
    <property type="entry name" value="RNA_pol_II-assoc_Paf1"/>
</dbReference>
<dbReference type="OrthoDB" id="10260285at2759"/>
<dbReference type="PANTHER" id="PTHR23188:SF12">
    <property type="entry name" value="RNA POLYMERASE II-ASSOCIATED FACTOR 1 HOMOLOG"/>
    <property type="match status" value="1"/>
</dbReference>
<evidence type="ECO:0000256" key="1">
    <source>
        <dbReference type="ARBA" id="ARBA00004123"/>
    </source>
</evidence>
<feature type="non-terminal residue" evidence="5">
    <location>
        <position position="428"/>
    </location>
</feature>
<keyword evidence="6" id="KW-1185">Reference proteome</keyword>
<sequence length="428" mass="50275">NNKPIRQEFIAKVRYMNNLPPPPLNPTFLQYNLTERKSINQENDELMTSLFRKENFKSYIQQIDEEYGLNMNLVNNTGYLDNDDDSVIYNFKNSNGDENIQLHPKDRALLRDAGIGNVSKSEPGVSFLRRTEYISERQLPKIENEIKDTKEYEIESKKQDNHDPDSQLAAVEQTFDQAQETLNDLSKLKHPKKKNLKAVSTWSLLPDTSMMDSKFLSVKFAGSASIQRELQAIKRQEKDNYDEDFHKNSLLSTIYRPITSEDGEWISLYQLEDSKKALELKEKLNSTERERPVNLLDEEDKDLEEFKFKHFKNYDMHYSKYAKPYEELAIKFIPNGGDNSKKRKAALFYPVSGRINLKKHRASTNTEINRFLRDSTVDAINFKLREPNTNELRQMDNMRSEFDPMEYEGEEEEEQEEQEEEQDDIAQE</sequence>
<dbReference type="Proteomes" id="UP000095085">
    <property type="component" value="Unassembled WGS sequence"/>
</dbReference>
<evidence type="ECO:0000256" key="3">
    <source>
        <dbReference type="ARBA" id="ARBA00023242"/>
    </source>
</evidence>
<dbReference type="RefSeq" id="XP_020075558.1">
    <property type="nucleotide sequence ID" value="XM_020224021.1"/>
</dbReference>
<feature type="compositionally biased region" description="Acidic residues" evidence="4">
    <location>
        <begin position="403"/>
        <end position="428"/>
    </location>
</feature>
<accession>A0A1E4RGZ6</accession>
<comment type="subcellular location">
    <subcellularLocation>
        <location evidence="1">Nucleus</location>
    </subcellularLocation>
</comment>
<name>A0A1E4RGZ6_9ASCO</name>
<organism evidence="5 6">
    <name type="scientific">Hyphopichia burtonii NRRL Y-1933</name>
    <dbReference type="NCBI Taxonomy" id="984485"/>
    <lineage>
        <taxon>Eukaryota</taxon>
        <taxon>Fungi</taxon>
        <taxon>Dikarya</taxon>
        <taxon>Ascomycota</taxon>
        <taxon>Saccharomycotina</taxon>
        <taxon>Pichiomycetes</taxon>
        <taxon>Debaryomycetaceae</taxon>
        <taxon>Hyphopichia</taxon>
    </lineage>
</organism>
<gene>
    <name evidence="5" type="ORF">HYPBUDRAFT_98814</name>
</gene>
<dbReference type="GO" id="GO:0000993">
    <property type="term" value="F:RNA polymerase II complex binding"/>
    <property type="evidence" value="ECO:0007669"/>
    <property type="project" value="TreeGrafter"/>
</dbReference>
<evidence type="ECO:0000256" key="2">
    <source>
        <dbReference type="ARBA" id="ARBA00007560"/>
    </source>
</evidence>
<dbReference type="GeneID" id="30998570"/>
<dbReference type="Pfam" id="PF03985">
    <property type="entry name" value="Paf1"/>
    <property type="match status" value="1"/>
</dbReference>
<protein>
    <submittedName>
        <fullName evidence="5">RNA polymerase II-associated</fullName>
    </submittedName>
</protein>
<comment type="similarity">
    <text evidence="2">Belongs to the PAF1 family.</text>
</comment>
<dbReference type="EMBL" id="KV454542">
    <property type="protein sequence ID" value="ODV66491.1"/>
    <property type="molecule type" value="Genomic_DNA"/>
</dbReference>
<feature type="compositionally biased region" description="Basic and acidic residues" evidence="4">
    <location>
        <begin position="391"/>
        <end position="402"/>
    </location>
</feature>
<dbReference type="PANTHER" id="PTHR23188">
    <property type="entry name" value="RNA POLYMERASE II-ASSOCIATED FACTOR 1 HOMOLOG"/>
    <property type="match status" value="1"/>
</dbReference>
<proteinExistence type="inferred from homology"/>
<dbReference type="GO" id="GO:0006368">
    <property type="term" value="P:transcription elongation by RNA polymerase II"/>
    <property type="evidence" value="ECO:0007669"/>
    <property type="project" value="InterPro"/>
</dbReference>